<dbReference type="EMBL" id="AP022871">
    <property type="protein sequence ID" value="BCB86612.1"/>
    <property type="molecule type" value="Genomic_DNA"/>
</dbReference>
<dbReference type="KEGG" id="psuu:Psuf_039250"/>
<reference evidence="2 3" key="1">
    <citation type="submission" date="2020-03" db="EMBL/GenBank/DDBJ databases">
        <title>Whole genome shotgun sequence of Phytohabitans suffuscus NBRC 105367.</title>
        <authorList>
            <person name="Komaki H."/>
            <person name="Tamura T."/>
        </authorList>
    </citation>
    <scope>NUCLEOTIDE SEQUENCE [LARGE SCALE GENOMIC DNA]</scope>
    <source>
        <strain evidence="2 3">NBRC 105367</strain>
    </source>
</reference>
<keyword evidence="3" id="KW-1185">Reference proteome</keyword>
<reference evidence="2 3" key="2">
    <citation type="submission" date="2020-03" db="EMBL/GenBank/DDBJ databases">
        <authorList>
            <person name="Ichikawa N."/>
            <person name="Kimura A."/>
            <person name="Kitahashi Y."/>
            <person name="Uohara A."/>
        </authorList>
    </citation>
    <scope>NUCLEOTIDE SEQUENCE [LARGE SCALE GENOMIC DNA]</scope>
    <source>
        <strain evidence="2 3">NBRC 105367</strain>
    </source>
</reference>
<feature type="region of interest" description="Disordered" evidence="1">
    <location>
        <begin position="36"/>
        <end position="82"/>
    </location>
</feature>
<accession>A0A6F8YKH2</accession>
<dbReference type="AlphaFoldDB" id="A0A6F8YKH2"/>
<sequence length="107" mass="11132">MTDRLAVLLTSLLAKEPKGRPQSAVQVYESVLPVATMDAGTDSDANAPKGRGHDPTMPCGRPLGTLPGPTPTAPPAPPTARRSDRCVVAHVIPRVWAHVIPQGVALG</sequence>
<gene>
    <name evidence="2" type="ORF">Psuf_039250</name>
</gene>
<evidence type="ECO:0000256" key="1">
    <source>
        <dbReference type="SAM" id="MobiDB-lite"/>
    </source>
</evidence>
<protein>
    <submittedName>
        <fullName evidence="2">Uncharacterized protein</fullName>
    </submittedName>
</protein>
<organism evidence="2 3">
    <name type="scientific">Phytohabitans suffuscus</name>
    <dbReference type="NCBI Taxonomy" id="624315"/>
    <lineage>
        <taxon>Bacteria</taxon>
        <taxon>Bacillati</taxon>
        <taxon>Actinomycetota</taxon>
        <taxon>Actinomycetes</taxon>
        <taxon>Micromonosporales</taxon>
        <taxon>Micromonosporaceae</taxon>
    </lineage>
</organism>
<name>A0A6F8YKH2_9ACTN</name>
<evidence type="ECO:0000313" key="2">
    <source>
        <dbReference type="EMBL" id="BCB86612.1"/>
    </source>
</evidence>
<dbReference type="Proteomes" id="UP000503011">
    <property type="component" value="Chromosome"/>
</dbReference>
<proteinExistence type="predicted"/>
<feature type="compositionally biased region" description="Pro residues" evidence="1">
    <location>
        <begin position="68"/>
        <end position="78"/>
    </location>
</feature>
<evidence type="ECO:0000313" key="3">
    <source>
        <dbReference type="Proteomes" id="UP000503011"/>
    </source>
</evidence>